<protein>
    <submittedName>
        <fullName evidence="1">Uncharacterized protein</fullName>
    </submittedName>
</protein>
<dbReference type="InParanoid" id="A0A1B6QC37"/>
<keyword evidence="2" id="KW-1185">Reference proteome</keyword>
<organism evidence="1 2">
    <name type="scientific">Sorghum bicolor</name>
    <name type="common">Sorghum</name>
    <name type="synonym">Sorghum vulgare</name>
    <dbReference type="NCBI Taxonomy" id="4558"/>
    <lineage>
        <taxon>Eukaryota</taxon>
        <taxon>Viridiplantae</taxon>
        <taxon>Streptophyta</taxon>
        <taxon>Embryophyta</taxon>
        <taxon>Tracheophyta</taxon>
        <taxon>Spermatophyta</taxon>
        <taxon>Magnoliopsida</taxon>
        <taxon>Liliopsida</taxon>
        <taxon>Poales</taxon>
        <taxon>Poaceae</taxon>
        <taxon>PACMAD clade</taxon>
        <taxon>Panicoideae</taxon>
        <taxon>Andropogonodae</taxon>
        <taxon>Andropogoneae</taxon>
        <taxon>Sorghinae</taxon>
        <taxon>Sorghum</taxon>
    </lineage>
</organism>
<sequence>MILVCRNRLNGFFSLGCHTCGTILVPELTSKHVCKPFPGFWEVFTLGTTAKEYSDLDNTISRKMEIINGTTSVCILCQQKFDTSFAEVAQICSVKCVTVLCRGSSNLFTQICDSAVQR</sequence>
<dbReference type="Gramene" id="KXG35493">
    <property type="protein sequence ID" value="KXG35493"/>
    <property type="gene ID" value="SORBI_3002G182400"/>
</dbReference>
<dbReference type="Proteomes" id="UP000000768">
    <property type="component" value="Chromosome 2"/>
</dbReference>
<proteinExistence type="predicted"/>
<dbReference type="AlphaFoldDB" id="A0A1B6QC37"/>
<gene>
    <name evidence="1" type="ORF">SORBI_3002G182400</name>
</gene>
<dbReference type="EMBL" id="CM000761">
    <property type="protein sequence ID" value="KXG35493.1"/>
    <property type="molecule type" value="Genomic_DNA"/>
</dbReference>
<evidence type="ECO:0000313" key="1">
    <source>
        <dbReference type="EMBL" id="KXG35493.1"/>
    </source>
</evidence>
<reference evidence="2" key="2">
    <citation type="journal article" date="2018" name="Plant J.">
        <title>The Sorghum bicolor reference genome: improved assembly, gene annotations, a transcriptome atlas, and signatures of genome organization.</title>
        <authorList>
            <person name="McCormick R.F."/>
            <person name="Truong S.K."/>
            <person name="Sreedasyam A."/>
            <person name="Jenkins J."/>
            <person name="Shu S."/>
            <person name="Sims D."/>
            <person name="Kennedy M."/>
            <person name="Amirebrahimi M."/>
            <person name="Weers B.D."/>
            <person name="McKinley B."/>
            <person name="Mattison A."/>
            <person name="Morishige D.T."/>
            <person name="Grimwood J."/>
            <person name="Schmutz J."/>
            <person name="Mullet J.E."/>
        </authorList>
    </citation>
    <scope>NUCLEOTIDE SEQUENCE [LARGE SCALE GENOMIC DNA]</scope>
    <source>
        <strain evidence="2">cv. BTx623</strain>
    </source>
</reference>
<reference evidence="1 2" key="1">
    <citation type="journal article" date="2009" name="Nature">
        <title>The Sorghum bicolor genome and the diversification of grasses.</title>
        <authorList>
            <person name="Paterson A.H."/>
            <person name="Bowers J.E."/>
            <person name="Bruggmann R."/>
            <person name="Dubchak I."/>
            <person name="Grimwood J."/>
            <person name="Gundlach H."/>
            <person name="Haberer G."/>
            <person name="Hellsten U."/>
            <person name="Mitros T."/>
            <person name="Poliakov A."/>
            <person name="Schmutz J."/>
            <person name="Spannagl M."/>
            <person name="Tang H."/>
            <person name="Wang X."/>
            <person name="Wicker T."/>
            <person name="Bharti A.K."/>
            <person name="Chapman J."/>
            <person name="Feltus F.A."/>
            <person name="Gowik U."/>
            <person name="Grigoriev I.V."/>
            <person name="Lyons E."/>
            <person name="Maher C.A."/>
            <person name="Martis M."/>
            <person name="Narechania A."/>
            <person name="Otillar R.P."/>
            <person name="Penning B.W."/>
            <person name="Salamov A.A."/>
            <person name="Wang Y."/>
            <person name="Zhang L."/>
            <person name="Carpita N.C."/>
            <person name="Freeling M."/>
            <person name="Gingle A.R."/>
            <person name="Hash C.T."/>
            <person name="Keller B."/>
            <person name="Klein P."/>
            <person name="Kresovich S."/>
            <person name="McCann M.C."/>
            <person name="Ming R."/>
            <person name="Peterson D.G."/>
            <person name="Mehboob-ur-Rahman"/>
            <person name="Ware D."/>
            <person name="Westhoff P."/>
            <person name="Mayer K.F."/>
            <person name="Messing J."/>
            <person name="Rokhsar D.S."/>
        </authorList>
    </citation>
    <scope>NUCLEOTIDE SEQUENCE [LARGE SCALE GENOMIC DNA]</scope>
    <source>
        <strain evidence="2">cv. BTx623</strain>
    </source>
</reference>
<evidence type="ECO:0000313" key="2">
    <source>
        <dbReference type="Proteomes" id="UP000000768"/>
    </source>
</evidence>
<accession>A0A1B6QC37</accession>
<name>A0A1B6QC37_SORBI</name>